<accession>A0AC35U0I1</accession>
<evidence type="ECO:0000313" key="1">
    <source>
        <dbReference type="Proteomes" id="UP000095286"/>
    </source>
</evidence>
<reference evidence="2" key="1">
    <citation type="submission" date="2016-11" db="UniProtKB">
        <authorList>
            <consortium name="WormBaseParasite"/>
        </authorList>
    </citation>
    <scope>IDENTIFICATION</scope>
    <source>
        <strain evidence="2">KR3021</strain>
    </source>
</reference>
<name>A0AC35U0I1_9BILA</name>
<evidence type="ECO:0000313" key="2">
    <source>
        <dbReference type="WBParaSite" id="RSKR_0000598300.1"/>
    </source>
</evidence>
<sequence>MRRLAILLVIFVLKVNSLEIANEIIGVPEIQCAESAITFQIRTKVPFRGNLYIKGQFGLRNCKHTFIRNSEDIATISVRLGECGMQRAKQLQPYGINYLLIFVVNFHPQFVTMIDKAFNVRCFYAQVDTQVTSDLEVGTIPTLQLEQATSVMPNCGYSLRNGNVDGPIVKIAQVGDQLVHRWECDNPDFGMLVKNCVVSDGGSTSVKVLDGRGCPIFSPVVQGLLTYSSDLKMAFVPVWAYKFQDRSQLFFQCQIQVCNKRDNACLGITPPNCPIVNPQDFVPNAFIDINRDPEKVVGTFREDAQMKKKFLDSETHITPRKKIFVHTASQNVKQDGEPTLYKHIVEQPLKRIIANETAKFSIRNDSMTPVDAFINKTTSIKPKSVHLLAERLRLSRVKKDVKRIIHPASQESRFSSDSTMDVLAEPLIISDPEANRNSTPNYDFNNTNTEWCIHRYLLIFLGLLISMLTVLLIALSISVCFLFQKLEKGTDVTKGFYRCDDFELLNTQSFKASSSKRSLTSDNKLKKFDTRGLSADSFNKY</sequence>
<protein>
    <submittedName>
        <fullName evidence="2">ZP domain-containing protein</fullName>
    </submittedName>
</protein>
<dbReference type="Proteomes" id="UP000095286">
    <property type="component" value="Unplaced"/>
</dbReference>
<dbReference type="WBParaSite" id="RSKR_0000598300.1">
    <property type="protein sequence ID" value="RSKR_0000598300.1"/>
    <property type="gene ID" value="RSKR_0000598300"/>
</dbReference>
<proteinExistence type="predicted"/>
<organism evidence="1 2">
    <name type="scientific">Rhabditophanes sp. KR3021</name>
    <dbReference type="NCBI Taxonomy" id="114890"/>
    <lineage>
        <taxon>Eukaryota</taxon>
        <taxon>Metazoa</taxon>
        <taxon>Ecdysozoa</taxon>
        <taxon>Nematoda</taxon>
        <taxon>Chromadorea</taxon>
        <taxon>Rhabditida</taxon>
        <taxon>Tylenchina</taxon>
        <taxon>Panagrolaimomorpha</taxon>
        <taxon>Strongyloidoidea</taxon>
        <taxon>Alloionematidae</taxon>
        <taxon>Rhabditophanes</taxon>
    </lineage>
</organism>